<comment type="caution">
    <text evidence="2">The sequence shown here is derived from an EMBL/GenBank/DDBJ whole genome shotgun (WGS) entry which is preliminary data.</text>
</comment>
<gene>
    <name evidence="2" type="ORF">A2866_05690</name>
</gene>
<feature type="domain" description="HD-GYP" evidence="1">
    <location>
        <begin position="25"/>
        <end position="214"/>
    </location>
</feature>
<dbReference type="Proteomes" id="UP000177026">
    <property type="component" value="Unassembled WGS sequence"/>
</dbReference>
<sequence length="214" mass="24061">MVTSIELGGITRSNHYLDLQRKLASSTLLEGVMYECLSTFESFGLGLLDHHMSVSRLSTGFAEAIRVEDSLVDLIRPAALIHDVGKIALPKDFLEKPFLTPKERQIMEKHVDLGVQLLRPIPSMREILAIIEAHHQYWNGLGYPANLQMMGSQIPLGARIIAIADHYAAATEKRPDRGPMQKDAALEEITRHSGTRFEPDLVNEFLKFMASWQQ</sequence>
<evidence type="ECO:0000313" key="2">
    <source>
        <dbReference type="EMBL" id="OGK20401.1"/>
    </source>
</evidence>
<evidence type="ECO:0000259" key="1">
    <source>
        <dbReference type="PROSITE" id="PS51832"/>
    </source>
</evidence>
<dbReference type="SUPFAM" id="SSF109604">
    <property type="entry name" value="HD-domain/PDEase-like"/>
    <property type="match status" value="1"/>
</dbReference>
<dbReference type="EMBL" id="MFZI01000034">
    <property type="protein sequence ID" value="OGK20401.1"/>
    <property type="molecule type" value="Genomic_DNA"/>
</dbReference>
<dbReference type="InterPro" id="IPR052020">
    <property type="entry name" value="Cyclic_di-GMP/3'3'-cGAMP_PDE"/>
</dbReference>
<dbReference type="SMART" id="SM00471">
    <property type="entry name" value="HDc"/>
    <property type="match status" value="1"/>
</dbReference>
<dbReference type="InterPro" id="IPR037522">
    <property type="entry name" value="HD_GYP_dom"/>
</dbReference>
<proteinExistence type="predicted"/>
<dbReference type="AlphaFoldDB" id="A0A1F7GNB1"/>
<protein>
    <recommendedName>
        <fullName evidence="1">HD-GYP domain-containing protein</fullName>
    </recommendedName>
</protein>
<dbReference type="InterPro" id="IPR006675">
    <property type="entry name" value="HDIG_dom"/>
</dbReference>
<accession>A0A1F7GNB1</accession>
<dbReference type="CDD" id="cd00077">
    <property type="entry name" value="HDc"/>
    <property type="match status" value="1"/>
</dbReference>
<evidence type="ECO:0000313" key="3">
    <source>
        <dbReference type="Proteomes" id="UP000177026"/>
    </source>
</evidence>
<dbReference type="PANTHER" id="PTHR45228:SF1">
    <property type="entry name" value="CYCLIC DI-GMP PHOSPHODIESTERASE TM_0186"/>
    <property type="match status" value="1"/>
</dbReference>
<dbReference type="Gene3D" id="1.10.3210.10">
    <property type="entry name" value="Hypothetical protein af1432"/>
    <property type="match status" value="1"/>
</dbReference>
<dbReference type="NCBIfam" id="TIGR00277">
    <property type="entry name" value="HDIG"/>
    <property type="match status" value="1"/>
</dbReference>
<organism evidence="2 3">
    <name type="scientific">Candidatus Roizmanbacteria bacterium RIFCSPHIGHO2_01_FULL_39_8</name>
    <dbReference type="NCBI Taxonomy" id="1802033"/>
    <lineage>
        <taxon>Bacteria</taxon>
        <taxon>Candidatus Roizmaniibacteriota</taxon>
    </lineage>
</organism>
<dbReference type="Pfam" id="PF13487">
    <property type="entry name" value="HD_5"/>
    <property type="match status" value="1"/>
</dbReference>
<name>A0A1F7GNB1_9BACT</name>
<dbReference type="PROSITE" id="PS51832">
    <property type="entry name" value="HD_GYP"/>
    <property type="match status" value="1"/>
</dbReference>
<dbReference type="InterPro" id="IPR003607">
    <property type="entry name" value="HD/PDEase_dom"/>
</dbReference>
<reference evidence="2 3" key="1">
    <citation type="journal article" date="2016" name="Nat. Commun.">
        <title>Thousands of microbial genomes shed light on interconnected biogeochemical processes in an aquifer system.</title>
        <authorList>
            <person name="Anantharaman K."/>
            <person name="Brown C.T."/>
            <person name="Hug L.A."/>
            <person name="Sharon I."/>
            <person name="Castelle C.J."/>
            <person name="Probst A.J."/>
            <person name="Thomas B.C."/>
            <person name="Singh A."/>
            <person name="Wilkins M.J."/>
            <person name="Karaoz U."/>
            <person name="Brodie E.L."/>
            <person name="Williams K.H."/>
            <person name="Hubbard S.S."/>
            <person name="Banfield J.F."/>
        </authorList>
    </citation>
    <scope>NUCLEOTIDE SEQUENCE [LARGE SCALE GENOMIC DNA]</scope>
</reference>
<dbReference type="PANTHER" id="PTHR45228">
    <property type="entry name" value="CYCLIC DI-GMP PHOSPHODIESTERASE TM_0186-RELATED"/>
    <property type="match status" value="1"/>
</dbReference>